<keyword evidence="4" id="KW-1185">Reference proteome</keyword>
<feature type="signal peptide" evidence="2">
    <location>
        <begin position="1"/>
        <end position="17"/>
    </location>
</feature>
<evidence type="ECO:0000313" key="3">
    <source>
        <dbReference type="EMBL" id="EEV18861.1"/>
    </source>
</evidence>
<evidence type="ECO:0008006" key="5">
    <source>
        <dbReference type="Google" id="ProtNLM"/>
    </source>
</evidence>
<keyword evidence="1" id="KW-1133">Transmembrane helix</keyword>
<organism evidence="3 4">
    <name type="scientific">Campylobacter gracilis RM3268</name>
    <dbReference type="NCBI Taxonomy" id="553220"/>
    <lineage>
        <taxon>Bacteria</taxon>
        <taxon>Pseudomonadati</taxon>
        <taxon>Campylobacterota</taxon>
        <taxon>Epsilonproteobacteria</taxon>
        <taxon>Campylobacterales</taxon>
        <taxon>Campylobacteraceae</taxon>
        <taxon>Campylobacter</taxon>
    </lineage>
</organism>
<evidence type="ECO:0000313" key="4">
    <source>
        <dbReference type="Proteomes" id="UP000005709"/>
    </source>
</evidence>
<protein>
    <recommendedName>
        <fullName evidence="5">SH3 domain protein</fullName>
    </recommendedName>
</protein>
<reference evidence="3 4" key="1">
    <citation type="submission" date="2009-07" db="EMBL/GenBank/DDBJ databases">
        <authorList>
            <person name="Madupu R."/>
            <person name="Sebastian Y."/>
            <person name="Durkin A.S."/>
            <person name="Torralba M."/>
            <person name="Methe B."/>
            <person name="Sutton G.G."/>
            <person name="Strausberg R.L."/>
            <person name="Nelson K.E."/>
        </authorList>
    </citation>
    <scope>NUCLEOTIDE SEQUENCE [LARGE SCALE GENOMIC DNA]</scope>
    <source>
        <strain evidence="3 4">RM3268</strain>
    </source>
</reference>
<dbReference type="Gene3D" id="2.30.30.40">
    <property type="entry name" value="SH3 Domains"/>
    <property type="match status" value="1"/>
</dbReference>
<name>C8PDY8_9BACT</name>
<evidence type="ECO:0000256" key="2">
    <source>
        <dbReference type="SAM" id="SignalP"/>
    </source>
</evidence>
<feature type="transmembrane region" description="Helical" evidence="1">
    <location>
        <begin position="330"/>
        <end position="361"/>
    </location>
</feature>
<dbReference type="AlphaFoldDB" id="C8PDY8"/>
<comment type="caution">
    <text evidence="3">The sequence shown here is derived from an EMBL/GenBank/DDBJ whole genome shotgun (WGS) entry which is preliminary data.</text>
</comment>
<dbReference type="STRING" id="824.CGRAC_1298"/>
<gene>
    <name evidence="3" type="ORF">CAMGR0001_2338</name>
</gene>
<dbReference type="eggNOG" id="ENOG5030HQY">
    <property type="taxonomic scope" value="Bacteria"/>
</dbReference>
<evidence type="ECO:0000256" key="1">
    <source>
        <dbReference type="SAM" id="Phobius"/>
    </source>
</evidence>
<feature type="chain" id="PRO_5002989912" description="SH3 domain protein" evidence="2">
    <location>
        <begin position="18"/>
        <end position="430"/>
    </location>
</feature>
<accession>C8PDY8</accession>
<proteinExistence type="predicted"/>
<keyword evidence="1" id="KW-0812">Transmembrane</keyword>
<keyword evidence="2" id="KW-0732">Signal</keyword>
<sequence>MLKRILTILGVCTLAFAAPEIEIDSLDDLSKYAPKKAEDKPDEPQTRDNSKVMLKYNKKEVMSMDNLSIDDLKALAPTNEVDLDVSDDKVYQDIKPKELTLKASGMPRKVYCNQIFKIDFAVYLGQKITVKPKLEISRTNGMKWLNADNLTWIEGDEMFETTLWFAASDKSDKINELVLTLQRNGEFFEKSSIKPDNPEFIKLDTKPNFSHIVADELKLKNYKTTKFDDASNLLTLDLGIRNGAISAFSIDNPAIIKQGVDSVRGTYASQSGYYFAVVDKNITNLDFSYFNLNTKKFENFGLELNPRAEDLSTQIGLNPKESKFEAYKQIAIYTLAAVLLVMFLLSKNITPLIFAVLILAVNFYAQRPYGTGSIAQNSPVRILPMQSSTVFYVTKNPEKVEILGTNKEFYKIMLGGNKIGWVKKDELSKD</sequence>
<dbReference type="EMBL" id="ACYG01000005">
    <property type="protein sequence ID" value="EEV18861.1"/>
    <property type="molecule type" value="Genomic_DNA"/>
</dbReference>
<dbReference type="OrthoDB" id="5372311at2"/>
<dbReference type="Proteomes" id="UP000005709">
    <property type="component" value="Unassembled WGS sequence"/>
</dbReference>
<dbReference type="RefSeq" id="WP_005869079.1">
    <property type="nucleotide sequence ID" value="NZ_ACYG01000005.1"/>
</dbReference>
<keyword evidence="1" id="KW-0472">Membrane</keyword>